<dbReference type="Proteomes" id="UP000012174">
    <property type="component" value="Unassembled WGS sequence"/>
</dbReference>
<name>M7SYA0_EUTLA</name>
<dbReference type="OrthoDB" id="258392at2759"/>
<organism evidence="4 5">
    <name type="scientific">Eutypa lata (strain UCR-EL1)</name>
    <name type="common">Grapevine dieback disease fungus</name>
    <name type="synonym">Eutypa armeniacae</name>
    <dbReference type="NCBI Taxonomy" id="1287681"/>
    <lineage>
        <taxon>Eukaryota</taxon>
        <taxon>Fungi</taxon>
        <taxon>Dikarya</taxon>
        <taxon>Ascomycota</taxon>
        <taxon>Pezizomycotina</taxon>
        <taxon>Sordariomycetes</taxon>
        <taxon>Xylariomycetidae</taxon>
        <taxon>Xylariales</taxon>
        <taxon>Diatrypaceae</taxon>
        <taxon>Eutypa</taxon>
    </lineage>
</organism>
<protein>
    <submittedName>
        <fullName evidence="4">Putative histidine acid phosphatase protein</fullName>
    </submittedName>
</protein>
<gene>
    <name evidence="4" type="ORF">UCREL1_3447</name>
</gene>
<dbReference type="STRING" id="1287681.M7SYA0"/>
<dbReference type="KEGG" id="ela:UCREL1_3447"/>
<dbReference type="InterPro" id="IPR029033">
    <property type="entry name" value="His_PPase_superfam"/>
</dbReference>
<feature type="chain" id="PRO_5004085144" evidence="3">
    <location>
        <begin position="20"/>
        <end position="499"/>
    </location>
</feature>
<dbReference type="SUPFAM" id="SSF53254">
    <property type="entry name" value="Phosphoglycerate mutase-like"/>
    <property type="match status" value="1"/>
</dbReference>
<dbReference type="HOGENOM" id="CLU_023111_0_1_1"/>
<keyword evidence="5" id="KW-1185">Reference proteome</keyword>
<dbReference type="EMBL" id="KB706060">
    <property type="protein sequence ID" value="EMR69533.1"/>
    <property type="molecule type" value="Genomic_DNA"/>
</dbReference>
<accession>M7SYA0</accession>
<keyword evidence="2" id="KW-1133">Transmembrane helix</keyword>
<keyword evidence="2" id="KW-0472">Membrane</keyword>
<sequence>MPLTLRAILLALLATTASAQSSSERVWSSFAFVFYGERTPLTGDVPPTLTPLGAQQLLSQGSFFRERLQGHLTCTNYWASSSELSADPEIEETYDATYDFYQNLWAKAFEGSPFDESAVNFNHAYDLWDYASYQYNHNATVRGDSNGTEPGLLNVAEVARLHQLANQQQYSLHGNLTAHELYEGDKIRAIAGRTLAGRINSQFQAHLASQQQTRKLNLMFGSFEPFLSFFALAALADEHSSGLFMQIPPPGSAMVFELFSVGGESEADAPVDEDTLWVRFLYRNGTGADEPLREYPLFGRPNAETTMPWNDFYRLMDDIAVSDWTTWCELCDSANLFCGSLIDNSGDGDSSSSSSTGNYDSDQGSLSPAVAGVIGALTAFAALTLLAAGIWVFAGVHLTRRTDPRQRSTSLGGFRGAEKMASDHDVSIAGNGAKHSRVGSWELGGPGAPQVPPPAAFPVSPLSSDGATVFGASIKRDDDDDDDVNRFSGVTPVSPRESV</sequence>
<evidence type="ECO:0000256" key="3">
    <source>
        <dbReference type="SAM" id="SignalP"/>
    </source>
</evidence>
<evidence type="ECO:0000313" key="5">
    <source>
        <dbReference type="Proteomes" id="UP000012174"/>
    </source>
</evidence>
<reference evidence="5" key="1">
    <citation type="journal article" date="2013" name="Genome Announc.">
        <title>Draft genome sequence of the grapevine dieback fungus Eutypa lata UCR-EL1.</title>
        <authorList>
            <person name="Blanco-Ulate B."/>
            <person name="Rolshausen P.E."/>
            <person name="Cantu D."/>
        </authorList>
    </citation>
    <scope>NUCLEOTIDE SEQUENCE [LARGE SCALE GENOMIC DNA]</scope>
    <source>
        <strain evidence="5">UCR-EL1</strain>
    </source>
</reference>
<evidence type="ECO:0000313" key="4">
    <source>
        <dbReference type="EMBL" id="EMR69533.1"/>
    </source>
</evidence>
<evidence type="ECO:0000256" key="2">
    <source>
        <dbReference type="SAM" id="Phobius"/>
    </source>
</evidence>
<dbReference type="OMA" id="STQEWCL"/>
<feature type="signal peptide" evidence="3">
    <location>
        <begin position="1"/>
        <end position="19"/>
    </location>
</feature>
<dbReference type="Gene3D" id="3.40.50.1240">
    <property type="entry name" value="Phosphoglycerate mutase-like"/>
    <property type="match status" value="1"/>
</dbReference>
<keyword evidence="3" id="KW-0732">Signal</keyword>
<dbReference type="eggNOG" id="ENOG502SM2K">
    <property type="taxonomic scope" value="Eukaryota"/>
</dbReference>
<feature type="transmembrane region" description="Helical" evidence="2">
    <location>
        <begin position="369"/>
        <end position="398"/>
    </location>
</feature>
<proteinExistence type="predicted"/>
<feature type="region of interest" description="Disordered" evidence="1">
    <location>
        <begin position="437"/>
        <end position="499"/>
    </location>
</feature>
<dbReference type="AlphaFoldDB" id="M7SYA0"/>
<keyword evidence="2" id="KW-0812">Transmembrane</keyword>
<evidence type="ECO:0000256" key="1">
    <source>
        <dbReference type="SAM" id="MobiDB-lite"/>
    </source>
</evidence>